<dbReference type="PROSITE" id="PS50112">
    <property type="entry name" value="PAS"/>
    <property type="match status" value="1"/>
</dbReference>
<dbReference type="NCBIfam" id="TIGR00254">
    <property type="entry name" value="GGDEF"/>
    <property type="match status" value="1"/>
</dbReference>
<dbReference type="AlphaFoldDB" id="A0A1H0VXG7"/>
<dbReference type="Proteomes" id="UP000199159">
    <property type="component" value="Unassembled WGS sequence"/>
</dbReference>
<evidence type="ECO:0000313" key="4">
    <source>
        <dbReference type="EMBL" id="SDP82908.1"/>
    </source>
</evidence>
<feature type="domain" description="GGDEF" evidence="3">
    <location>
        <begin position="191"/>
        <end position="318"/>
    </location>
</feature>
<dbReference type="InterPro" id="IPR013655">
    <property type="entry name" value="PAS_fold_3"/>
</dbReference>
<sequence>MTNLVFFTAGFIIGVLILCIYIIFDRRNLKSKFEDEVKFYQLVESSKDVLYHYEVKPEFKFRYISPSLEYLLGEGTIEMAYNDPYAVFEHIHPDDYQTLYNKVHGDLDYSQPITQRWRNDKGNYVWFEEYATPIYHHGVLVAIKGVMRNMTNQIKLQQDLEYQITHDDLTGLYNRRYLSQQLDELDEKKNEPCGLIVCDLDDLKKVNDSRGHKMGDQLIIEAAKILESISKDNVIVSRLGGDEFAILVTCNNEAQIELMIEEILNKVNRYNSVKDSILKISISIGYAFSSYSIGMVEELFNIADKNMYKEKNSKKFVV</sequence>
<dbReference type="SMART" id="SM00267">
    <property type="entry name" value="GGDEF"/>
    <property type="match status" value="1"/>
</dbReference>
<dbReference type="InterPro" id="IPR000160">
    <property type="entry name" value="GGDEF_dom"/>
</dbReference>
<evidence type="ECO:0000259" key="2">
    <source>
        <dbReference type="PROSITE" id="PS50112"/>
    </source>
</evidence>
<dbReference type="PROSITE" id="PS50887">
    <property type="entry name" value="GGDEF"/>
    <property type="match status" value="1"/>
</dbReference>
<dbReference type="Pfam" id="PF00990">
    <property type="entry name" value="GGDEF"/>
    <property type="match status" value="1"/>
</dbReference>
<accession>A0A1H0VXG7</accession>
<dbReference type="InterPro" id="IPR052155">
    <property type="entry name" value="Biofilm_reg_signaling"/>
</dbReference>
<dbReference type="RefSeq" id="WP_175490326.1">
    <property type="nucleotide sequence ID" value="NZ_FNJU01000008.1"/>
</dbReference>
<evidence type="ECO:0000259" key="3">
    <source>
        <dbReference type="PROSITE" id="PS50887"/>
    </source>
</evidence>
<dbReference type="CDD" id="cd01949">
    <property type="entry name" value="GGDEF"/>
    <property type="match status" value="1"/>
</dbReference>
<feature type="transmembrane region" description="Helical" evidence="1">
    <location>
        <begin position="6"/>
        <end position="24"/>
    </location>
</feature>
<dbReference type="NCBIfam" id="TIGR00229">
    <property type="entry name" value="sensory_box"/>
    <property type="match status" value="1"/>
</dbReference>
<evidence type="ECO:0000256" key="1">
    <source>
        <dbReference type="SAM" id="Phobius"/>
    </source>
</evidence>
<protein>
    <submittedName>
        <fullName evidence="4">PAS domain S-box-containing protein/diguanylate cyclase (GGDEF) domain-containing protein</fullName>
    </submittedName>
</protein>
<dbReference type="PANTHER" id="PTHR44757:SF2">
    <property type="entry name" value="BIOFILM ARCHITECTURE MAINTENANCE PROTEIN MBAA"/>
    <property type="match status" value="1"/>
</dbReference>
<organism evidence="4 5">
    <name type="scientific">Litchfieldia salsa</name>
    <dbReference type="NCBI Taxonomy" id="930152"/>
    <lineage>
        <taxon>Bacteria</taxon>
        <taxon>Bacillati</taxon>
        <taxon>Bacillota</taxon>
        <taxon>Bacilli</taxon>
        <taxon>Bacillales</taxon>
        <taxon>Bacillaceae</taxon>
        <taxon>Litchfieldia</taxon>
    </lineage>
</organism>
<dbReference type="SUPFAM" id="SSF55785">
    <property type="entry name" value="PYP-like sensor domain (PAS domain)"/>
    <property type="match status" value="1"/>
</dbReference>
<dbReference type="STRING" id="930152.SAMN05216565_10827"/>
<dbReference type="InterPro" id="IPR029787">
    <property type="entry name" value="Nucleotide_cyclase"/>
</dbReference>
<proteinExistence type="predicted"/>
<dbReference type="Gene3D" id="3.30.450.20">
    <property type="entry name" value="PAS domain"/>
    <property type="match status" value="1"/>
</dbReference>
<dbReference type="InterPro" id="IPR043128">
    <property type="entry name" value="Rev_trsase/Diguanyl_cyclase"/>
</dbReference>
<keyword evidence="1" id="KW-0472">Membrane</keyword>
<dbReference type="PANTHER" id="PTHR44757">
    <property type="entry name" value="DIGUANYLATE CYCLASE DGCP"/>
    <property type="match status" value="1"/>
</dbReference>
<dbReference type="SUPFAM" id="SSF55073">
    <property type="entry name" value="Nucleotide cyclase"/>
    <property type="match status" value="1"/>
</dbReference>
<keyword evidence="1" id="KW-1133">Transmembrane helix</keyword>
<keyword evidence="1" id="KW-0812">Transmembrane</keyword>
<dbReference type="Pfam" id="PF08447">
    <property type="entry name" value="PAS_3"/>
    <property type="match status" value="1"/>
</dbReference>
<dbReference type="EMBL" id="FNJU01000008">
    <property type="protein sequence ID" value="SDP82908.1"/>
    <property type="molecule type" value="Genomic_DNA"/>
</dbReference>
<reference evidence="5" key="1">
    <citation type="submission" date="2016-10" db="EMBL/GenBank/DDBJ databases">
        <authorList>
            <person name="Varghese N."/>
            <person name="Submissions S."/>
        </authorList>
    </citation>
    <scope>NUCLEOTIDE SEQUENCE [LARGE SCALE GENOMIC DNA]</scope>
    <source>
        <strain evidence="5">IBRC-M10078</strain>
    </source>
</reference>
<name>A0A1H0VXG7_9BACI</name>
<dbReference type="InterPro" id="IPR000014">
    <property type="entry name" value="PAS"/>
</dbReference>
<dbReference type="Gene3D" id="3.30.70.270">
    <property type="match status" value="1"/>
</dbReference>
<evidence type="ECO:0000313" key="5">
    <source>
        <dbReference type="Proteomes" id="UP000199159"/>
    </source>
</evidence>
<feature type="domain" description="PAS" evidence="2">
    <location>
        <begin position="35"/>
        <end position="110"/>
    </location>
</feature>
<dbReference type="InterPro" id="IPR035965">
    <property type="entry name" value="PAS-like_dom_sf"/>
</dbReference>
<gene>
    <name evidence="4" type="ORF">SAMN05216565_10827</name>
</gene>
<keyword evidence="5" id="KW-1185">Reference proteome</keyword>